<accession>A0ABP6X4H5</accession>
<dbReference type="RefSeq" id="WP_344841196.1">
    <property type="nucleotide sequence ID" value="NZ_BAABAA010000003.1"/>
</dbReference>
<proteinExistence type="predicted"/>
<gene>
    <name evidence="2" type="ORF">GCM10022235_31340</name>
</gene>
<feature type="compositionally biased region" description="Basic and acidic residues" evidence="1">
    <location>
        <begin position="124"/>
        <end position="156"/>
    </location>
</feature>
<sequence>MNDQADPTAVIFRAGLDHYAEKRDPVDHALDKALPEDPAPVHAVVSFNEGQQTNPFKGPRRLLVAEKSGHEPIFLERFYYQDSLCGRAIKVVLGIPFDSSDPDACERCAEAQRRGATGPPVGRSLEERSTADHEASDRAAQEHADSFDKLHPDDDR</sequence>
<feature type="region of interest" description="Disordered" evidence="1">
    <location>
        <begin position="108"/>
        <end position="156"/>
    </location>
</feature>
<evidence type="ECO:0000313" key="2">
    <source>
        <dbReference type="EMBL" id="GAA3560741.1"/>
    </source>
</evidence>
<comment type="caution">
    <text evidence="2">The sequence shown here is derived from an EMBL/GenBank/DDBJ whole genome shotgun (WGS) entry which is preliminary data.</text>
</comment>
<protein>
    <submittedName>
        <fullName evidence="2">Uncharacterized protein</fullName>
    </submittedName>
</protein>
<evidence type="ECO:0000256" key="1">
    <source>
        <dbReference type="SAM" id="MobiDB-lite"/>
    </source>
</evidence>
<evidence type="ECO:0000313" key="3">
    <source>
        <dbReference type="Proteomes" id="UP001501222"/>
    </source>
</evidence>
<dbReference type="Proteomes" id="UP001501222">
    <property type="component" value="Unassembled WGS sequence"/>
</dbReference>
<organism evidence="2 3">
    <name type="scientific">Kribbella ginsengisoli</name>
    <dbReference type="NCBI Taxonomy" id="363865"/>
    <lineage>
        <taxon>Bacteria</taxon>
        <taxon>Bacillati</taxon>
        <taxon>Actinomycetota</taxon>
        <taxon>Actinomycetes</taxon>
        <taxon>Propionibacteriales</taxon>
        <taxon>Kribbellaceae</taxon>
        <taxon>Kribbella</taxon>
    </lineage>
</organism>
<reference evidence="3" key="1">
    <citation type="journal article" date="2019" name="Int. J. Syst. Evol. Microbiol.">
        <title>The Global Catalogue of Microorganisms (GCM) 10K type strain sequencing project: providing services to taxonomists for standard genome sequencing and annotation.</title>
        <authorList>
            <consortium name="The Broad Institute Genomics Platform"/>
            <consortium name="The Broad Institute Genome Sequencing Center for Infectious Disease"/>
            <person name="Wu L."/>
            <person name="Ma J."/>
        </authorList>
    </citation>
    <scope>NUCLEOTIDE SEQUENCE [LARGE SCALE GENOMIC DNA]</scope>
    <source>
        <strain evidence="3">JCM 16928</strain>
    </source>
</reference>
<keyword evidence="3" id="KW-1185">Reference proteome</keyword>
<dbReference type="EMBL" id="BAABAA010000003">
    <property type="protein sequence ID" value="GAA3560741.1"/>
    <property type="molecule type" value="Genomic_DNA"/>
</dbReference>
<name>A0ABP6X4H5_9ACTN</name>